<feature type="region of interest" description="Disordered" evidence="2">
    <location>
        <begin position="11"/>
        <end position="445"/>
    </location>
</feature>
<gene>
    <name evidence="4" type="ORF">SEUCBS140593_006717</name>
</gene>
<evidence type="ECO:0000313" key="4">
    <source>
        <dbReference type="EMBL" id="CAK7227857.1"/>
    </source>
</evidence>
<feature type="compositionally biased region" description="Low complexity" evidence="2">
    <location>
        <begin position="28"/>
        <end position="39"/>
    </location>
</feature>
<reference evidence="4 5" key="1">
    <citation type="submission" date="2024-01" db="EMBL/GenBank/DDBJ databases">
        <authorList>
            <person name="Allen C."/>
            <person name="Tagirdzhanova G."/>
        </authorList>
    </citation>
    <scope>NUCLEOTIDE SEQUENCE [LARGE SCALE GENOMIC DNA]</scope>
</reference>
<feature type="compositionally biased region" description="Pro residues" evidence="2">
    <location>
        <begin position="185"/>
        <end position="199"/>
    </location>
</feature>
<dbReference type="PROSITE" id="PS00463">
    <property type="entry name" value="ZN2_CY6_FUNGAL_1"/>
    <property type="match status" value="1"/>
</dbReference>
<sequence>MGYLSYIESHNRHSLPHTPPDLASFGCSPAASYTSSAPSLGDAAPPPLPRGSPPKDLSWPHPKPPISPPMSSHDQPPPPPPSALRSPPRTVSPGTSSGMSMAATAAASLARASLASVSSIGNSSTSGNVTRISSITDAPPTTAGPAEETTTSPTTTAPAPASSGPQSEKLPSLSSIFGPSTLDRPLPPPSAPAGPPLSQLPPRGSYNGPDERPLSATTGLATSAYQRSSYGRPPSPALPTPQSAYLPPPQSTTAREQPPPPSYGHHHYDQRSPRTDDRQPAAGRHYPPSPRSYEQEQQQSSSHQWPDSRSGYVAVSKWSLQDERKTEQRSSYSEQKPSYGAQHSPEYQRYSQPMPPHQSPASSNDHYRQQHHQPPSHGYHGHGPHSNPPPPQQHASHSPVRGSGPVADGRPASLPHQGSSSSMSGSLSTTPASAAFPEGGVPPKDGMGLGVGPKIWTGQDFLPQFLRVAEVPGEGTCYFYDDGTHCKAVIDGEAVNPYWGVTKAGKPRKRLAIACMTCREKKIKCDPEYPRCVQCEKFGRLCRFKNAPRGGNNNSPGSSTAATEPDAHRKIGSASAIRPPQSPRDSMTRPLSPTSSGHRSNKRPSDYDHYTTASARGRSPPFRNRSPTLSDVSRGNSSVLPPPHGWGSSSSSSNQQSSQLPPPPPPPSSYPRSSSQQQYSPHSQYSQHAQQSPHSPYASHSQHSQHSQPPPPPSSAYDHHRHSFPDHHAYSQSQPRSQPPSPSQPDLPRMLLPPPRSTPDLPRVHDDLLRRSWQSDL</sequence>
<dbReference type="EMBL" id="CAWUHD010000075">
    <property type="protein sequence ID" value="CAK7227857.1"/>
    <property type="molecule type" value="Genomic_DNA"/>
</dbReference>
<feature type="domain" description="Zn(2)-C6 fungal-type" evidence="3">
    <location>
        <begin position="514"/>
        <end position="544"/>
    </location>
</feature>
<dbReference type="SMART" id="SM00066">
    <property type="entry name" value="GAL4"/>
    <property type="match status" value="1"/>
</dbReference>
<feature type="compositionally biased region" description="Low complexity" evidence="2">
    <location>
        <begin position="413"/>
        <end position="433"/>
    </location>
</feature>
<feature type="compositionally biased region" description="Low complexity" evidence="2">
    <location>
        <begin position="670"/>
        <end position="707"/>
    </location>
</feature>
<keyword evidence="1" id="KW-0539">Nucleus</keyword>
<feature type="compositionally biased region" description="Low complexity" evidence="2">
    <location>
        <begin position="83"/>
        <end position="130"/>
    </location>
</feature>
<feature type="compositionally biased region" description="Low complexity" evidence="2">
    <location>
        <begin position="291"/>
        <end position="305"/>
    </location>
</feature>
<dbReference type="SUPFAM" id="SSF57701">
    <property type="entry name" value="Zn2/Cys6 DNA-binding domain"/>
    <property type="match status" value="1"/>
</dbReference>
<dbReference type="Pfam" id="PF00172">
    <property type="entry name" value="Zn_clus"/>
    <property type="match status" value="1"/>
</dbReference>
<evidence type="ECO:0000259" key="3">
    <source>
        <dbReference type="PROSITE" id="PS50048"/>
    </source>
</evidence>
<feature type="compositionally biased region" description="Pro residues" evidence="2">
    <location>
        <begin position="660"/>
        <end position="669"/>
    </location>
</feature>
<dbReference type="PROSITE" id="PS50048">
    <property type="entry name" value="ZN2_CY6_FUNGAL_2"/>
    <property type="match status" value="1"/>
</dbReference>
<dbReference type="Gene3D" id="4.10.240.10">
    <property type="entry name" value="Zn(2)-C6 fungal-type DNA-binding domain"/>
    <property type="match status" value="1"/>
</dbReference>
<dbReference type="CDD" id="cd00067">
    <property type="entry name" value="GAL4"/>
    <property type="match status" value="1"/>
</dbReference>
<feature type="compositionally biased region" description="Polar residues" evidence="2">
    <location>
        <begin position="583"/>
        <end position="598"/>
    </location>
</feature>
<name>A0ABP0C784_9PEZI</name>
<dbReference type="InterPro" id="IPR001138">
    <property type="entry name" value="Zn2Cys6_DnaBD"/>
</dbReference>
<proteinExistence type="predicted"/>
<comment type="caution">
    <text evidence="4">The sequence shown here is derived from an EMBL/GenBank/DDBJ whole genome shotgun (WGS) entry which is preliminary data.</text>
</comment>
<protein>
    <recommendedName>
        <fullName evidence="3">Zn(2)-C6 fungal-type domain-containing protein</fullName>
    </recommendedName>
</protein>
<feature type="compositionally biased region" description="Pro residues" evidence="2">
    <location>
        <begin position="737"/>
        <end position="757"/>
    </location>
</feature>
<evidence type="ECO:0000313" key="5">
    <source>
        <dbReference type="Proteomes" id="UP001642482"/>
    </source>
</evidence>
<evidence type="ECO:0000256" key="2">
    <source>
        <dbReference type="SAM" id="MobiDB-lite"/>
    </source>
</evidence>
<feature type="compositionally biased region" description="Basic and acidic residues" evidence="2">
    <location>
        <begin position="266"/>
        <end position="279"/>
    </location>
</feature>
<feature type="region of interest" description="Disordered" evidence="2">
    <location>
        <begin position="546"/>
        <end position="777"/>
    </location>
</feature>
<dbReference type="InterPro" id="IPR036864">
    <property type="entry name" value="Zn2-C6_fun-type_DNA-bd_sf"/>
</dbReference>
<keyword evidence="5" id="KW-1185">Reference proteome</keyword>
<accession>A0ABP0C784</accession>
<feature type="compositionally biased region" description="Polar residues" evidence="2">
    <location>
        <begin position="215"/>
        <end position="229"/>
    </location>
</feature>
<organism evidence="4 5">
    <name type="scientific">Sporothrix eucalyptigena</name>
    <dbReference type="NCBI Taxonomy" id="1812306"/>
    <lineage>
        <taxon>Eukaryota</taxon>
        <taxon>Fungi</taxon>
        <taxon>Dikarya</taxon>
        <taxon>Ascomycota</taxon>
        <taxon>Pezizomycotina</taxon>
        <taxon>Sordariomycetes</taxon>
        <taxon>Sordariomycetidae</taxon>
        <taxon>Ophiostomatales</taxon>
        <taxon>Ophiostomataceae</taxon>
        <taxon>Sporothrix</taxon>
    </lineage>
</organism>
<feature type="compositionally biased region" description="Polar residues" evidence="2">
    <location>
        <begin position="625"/>
        <end position="639"/>
    </location>
</feature>
<feature type="compositionally biased region" description="Polar residues" evidence="2">
    <location>
        <begin position="551"/>
        <end position="562"/>
    </location>
</feature>
<feature type="compositionally biased region" description="Low complexity" evidence="2">
    <location>
        <begin position="138"/>
        <end position="165"/>
    </location>
</feature>
<evidence type="ECO:0000256" key="1">
    <source>
        <dbReference type="ARBA" id="ARBA00023242"/>
    </source>
</evidence>
<dbReference type="Proteomes" id="UP001642482">
    <property type="component" value="Unassembled WGS sequence"/>
</dbReference>
<feature type="compositionally biased region" description="Low complexity" evidence="2">
    <location>
        <begin position="645"/>
        <end position="659"/>
    </location>
</feature>